<feature type="non-terminal residue" evidence="4">
    <location>
        <position position="1"/>
    </location>
</feature>
<dbReference type="GO" id="GO:0005829">
    <property type="term" value="C:cytosol"/>
    <property type="evidence" value="ECO:0007669"/>
    <property type="project" value="TreeGrafter"/>
</dbReference>
<accession>A0A2W4ZAH0</accession>
<dbReference type="InterPro" id="IPR036452">
    <property type="entry name" value="Ribo_hydro-like"/>
</dbReference>
<name>A0A2W4ZAH0_9BACT</name>
<gene>
    <name evidence="4" type="ORF">DI626_11585</name>
</gene>
<dbReference type="EMBL" id="QFNK01000357">
    <property type="protein sequence ID" value="PZO79363.1"/>
    <property type="molecule type" value="Genomic_DNA"/>
</dbReference>
<keyword evidence="1" id="KW-0378">Hydrolase</keyword>
<proteinExistence type="predicted"/>
<evidence type="ECO:0000259" key="3">
    <source>
        <dbReference type="Pfam" id="PF01156"/>
    </source>
</evidence>
<reference evidence="4 5" key="1">
    <citation type="submission" date="2017-08" db="EMBL/GenBank/DDBJ databases">
        <title>Infants hospitalized years apart are colonized by the same room-sourced microbial strains.</title>
        <authorList>
            <person name="Brooks B."/>
            <person name="Olm M.R."/>
            <person name="Firek B.A."/>
            <person name="Baker R."/>
            <person name="Thomas B.C."/>
            <person name="Morowitz M.J."/>
            <person name="Banfield J.F."/>
        </authorList>
    </citation>
    <scope>NUCLEOTIDE SEQUENCE [LARGE SCALE GENOMIC DNA]</scope>
    <source>
        <strain evidence="4">S2_018_000_R2_104</strain>
    </source>
</reference>
<dbReference type="Pfam" id="PF01156">
    <property type="entry name" value="IU_nuc_hydro"/>
    <property type="match status" value="1"/>
</dbReference>
<sequence>IALLYALGTDNIDVKTISVVGGNVDVEQCARNTLQILELAGRSDIPVYLGANKPLKRPLKMLPEVFGVTGMSGGEDMPLPKVKPIKINPSTDLTNIIKYPTLVATAPMTNLALNVQANPDFTNTVKHMFVMGGSAYPEPVHKRLGNLKVDGSDGYAEYNFAVDPEAAQIVFSAGIEAITMIGLNVTRTVLYNHKIEKRLLDCGTKCAARAAKILSSVGEEDLEDYASVKEFGADPVRALHDVVAMVCLDCPDIFTFETLPIQICVGNPPLPSGQTVINAEVCDKKDVRVATKVDSDAFYDKMVEALFRLE</sequence>
<dbReference type="Proteomes" id="UP000249557">
    <property type="component" value="Unassembled WGS sequence"/>
</dbReference>
<dbReference type="PANTHER" id="PTHR12304:SF4">
    <property type="entry name" value="URIDINE NUCLEOSIDASE"/>
    <property type="match status" value="1"/>
</dbReference>
<organism evidence="4 5">
    <name type="scientific">Micavibrio aeruginosavorus</name>
    <dbReference type="NCBI Taxonomy" id="349221"/>
    <lineage>
        <taxon>Bacteria</taxon>
        <taxon>Pseudomonadati</taxon>
        <taxon>Bdellovibrionota</taxon>
        <taxon>Bdellovibrionia</taxon>
        <taxon>Bdellovibrionales</taxon>
        <taxon>Pseudobdellovibrionaceae</taxon>
        <taxon>Micavibrio</taxon>
    </lineage>
</organism>
<evidence type="ECO:0000256" key="1">
    <source>
        <dbReference type="ARBA" id="ARBA00022801"/>
    </source>
</evidence>
<dbReference type="Gene3D" id="3.90.245.10">
    <property type="entry name" value="Ribonucleoside hydrolase-like"/>
    <property type="match status" value="1"/>
</dbReference>
<dbReference type="SUPFAM" id="SSF53590">
    <property type="entry name" value="Nucleoside hydrolase"/>
    <property type="match status" value="1"/>
</dbReference>
<dbReference type="InterPro" id="IPR023186">
    <property type="entry name" value="IUNH"/>
</dbReference>
<dbReference type="GO" id="GO:0006152">
    <property type="term" value="P:purine nucleoside catabolic process"/>
    <property type="evidence" value="ECO:0007669"/>
    <property type="project" value="TreeGrafter"/>
</dbReference>
<evidence type="ECO:0000313" key="4">
    <source>
        <dbReference type="EMBL" id="PZO79363.1"/>
    </source>
</evidence>
<dbReference type="InterPro" id="IPR001910">
    <property type="entry name" value="Inosine/uridine_hydrolase_dom"/>
</dbReference>
<dbReference type="PANTHER" id="PTHR12304">
    <property type="entry name" value="INOSINE-URIDINE PREFERRING NUCLEOSIDE HYDROLASE"/>
    <property type="match status" value="1"/>
</dbReference>
<dbReference type="GO" id="GO:0008477">
    <property type="term" value="F:purine nucleosidase activity"/>
    <property type="evidence" value="ECO:0007669"/>
    <property type="project" value="TreeGrafter"/>
</dbReference>
<feature type="domain" description="Inosine/uridine-preferring nucleoside hydrolase" evidence="3">
    <location>
        <begin position="1"/>
        <end position="300"/>
    </location>
</feature>
<dbReference type="AlphaFoldDB" id="A0A2W4ZAH0"/>
<comment type="caution">
    <text evidence="4">The sequence shown here is derived from an EMBL/GenBank/DDBJ whole genome shotgun (WGS) entry which is preliminary data.</text>
</comment>
<evidence type="ECO:0000256" key="2">
    <source>
        <dbReference type="ARBA" id="ARBA00023295"/>
    </source>
</evidence>
<keyword evidence="2" id="KW-0326">Glycosidase</keyword>
<protein>
    <recommendedName>
        <fullName evidence="3">Inosine/uridine-preferring nucleoside hydrolase domain-containing protein</fullName>
    </recommendedName>
</protein>
<evidence type="ECO:0000313" key="5">
    <source>
        <dbReference type="Proteomes" id="UP000249557"/>
    </source>
</evidence>